<dbReference type="Gene3D" id="3.40.640.10">
    <property type="entry name" value="Type I PLP-dependent aspartate aminotransferase-like (Major domain)"/>
    <property type="match status" value="1"/>
</dbReference>
<dbReference type="Gene3D" id="3.90.1150.10">
    <property type="entry name" value="Aspartate Aminotransferase, domain 1"/>
    <property type="match status" value="1"/>
</dbReference>
<keyword evidence="5" id="KW-1185">Reference proteome</keyword>
<dbReference type="PANTHER" id="PTHR13693:SF3">
    <property type="entry name" value="LD36009P"/>
    <property type="match status" value="1"/>
</dbReference>
<dbReference type="InterPro" id="IPR004839">
    <property type="entry name" value="Aminotransferase_I/II_large"/>
</dbReference>
<organism evidence="4 5">
    <name type="scientific">Paenimyroides ummariense</name>
    <dbReference type="NCBI Taxonomy" id="913024"/>
    <lineage>
        <taxon>Bacteria</taxon>
        <taxon>Pseudomonadati</taxon>
        <taxon>Bacteroidota</taxon>
        <taxon>Flavobacteriia</taxon>
        <taxon>Flavobacteriales</taxon>
        <taxon>Flavobacteriaceae</taxon>
        <taxon>Paenimyroides</taxon>
    </lineage>
</organism>
<dbReference type="InterPro" id="IPR015422">
    <property type="entry name" value="PyrdxlP-dep_Trfase_small"/>
</dbReference>
<evidence type="ECO:0000256" key="1">
    <source>
        <dbReference type="ARBA" id="ARBA00001933"/>
    </source>
</evidence>
<dbReference type="GO" id="GO:0008483">
    <property type="term" value="F:transaminase activity"/>
    <property type="evidence" value="ECO:0007669"/>
    <property type="project" value="UniProtKB-KW"/>
</dbReference>
<feature type="domain" description="Aminotransferase class I/classII large" evidence="3">
    <location>
        <begin position="2"/>
        <end position="231"/>
    </location>
</feature>
<dbReference type="SUPFAM" id="SSF53383">
    <property type="entry name" value="PLP-dependent transferases"/>
    <property type="match status" value="1"/>
</dbReference>
<dbReference type="STRING" id="913024.SAMN05421741_1661"/>
<comment type="cofactor">
    <cofactor evidence="1">
        <name>pyridoxal 5'-phosphate</name>
        <dbReference type="ChEBI" id="CHEBI:597326"/>
    </cofactor>
</comment>
<feature type="non-terminal residue" evidence="4">
    <location>
        <position position="523"/>
    </location>
</feature>
<reference evidence="5" key="1">
    <citation type="submission" date="2016-10" db="EMBL/GenBank/DDBJ databases">
        <authorList>
            <person name="Varghese N."/>
            <person name="Submissions S."/>
        </authorList>
    </citation>
    <scope>NUCLEOTIDE SEQUENCE [LARGE SCALE GENOMIC DNA]</scope>
    <source>
        <strain evidence="5">DS-12</strain>
    </source>
</reference>
<protein>
    <submittedName>
        <fullName evidence="4">Aminotransferase class I and II</fullName>
    </submittedName>
</protein>
<accession>A0A1I5H023</accession>
<evidence type="ECO:0000259" key="3">
    <source>
        <dbReference type="Pfam" id="PF00155"/>
    </source>
</evidence>
<dbReference type="PANTHER" id="PTHR13693">
    <property type="entry name" value="CLASS II AMINOTRANSFERASE/8-AMINO-7-OXONONANOATE SYNTHASE"/>
    <property type="match status" value="1"/>
</dbReference>
<dbReference type="AlphaFoldDB" id="A0A1I5H023"/>
<sequence>MDELENYLKTLNNRYEKVWYMADGIYSMYGDCLPVEKIKELMHRYKRLFVYVDDVHGMSWKGVNGTGFIKSHWDSIPDRMVLVSTLSKTFGASGAFVVSGDYLLMSKIRNFGGPLTFSAQLEPSAVAAAIASAKIHLSTEIIEKQQKLQKRIDALQNALVHAGIPLMSTGDTPVFFIPTGMPDTAYTLMRKLSIDACFVNPALFPAVPVNNAGLRITVSNHNSLQDIDYLARLLEKHYDKALVATGNSYKKVGRAFKRQFVPKKEEPAKKEDLFHSAVYSSIAEIDEVLWNSVLDDQAFDYAGTKFLQGYFSSLPSDDPNHMQFKYYLVRNSSGSVEALTYTTVSLWKEDMLSHEMVSERIEKIRLEDPTFLTERVMGMGSSFTEGSHMYINKGSKDLRFLQRAFFDCIEGEFEKGGYGKLVLRDFKKRYFLYHTAQDRGYLVADMPDAAVFCDFNWNTLEEFEQQLSKRSRRHFRKEVLPYVDYYDVTVPDQLSIRDLTVCYKMYCEVKANNFSINNFEYSM</sequence>
<dbReference type="Proteomes" id="UP000199036">
    <property type="component" value="Unassembled WGS sequence"/>
</dbReference>
<keyword evidence="2 4" id="KW-0808">Transferase</keyword>
<evidence type="ECO:0000313" key="4">
    <source>
        <dbReference type="EMBL" id="SFO41658.1"/>
    </source>
</evidence>
<dbReference type="EMBL" id="FOVI01000066">
    <property type="protein sequence ID" value="SFO41658.1"/>
    <property type="molecule type" value="Genomic_DNA"/>
</dbReference>
<dbReference type="InterPro" id="IPR015421">
    <property type="entry name" value="PyrdxlP-dep_Trfase_major"/>
</dbReference>
<dbReference type="Pfam" id="PF00155">
    <property type="entry name" value="Aminotran_1_2"/>
    <property type="match status" value="1"/>
</dbReference>
<dbReference type="GO" id="GO:0030170">
    <property type="term" value="F:pyridoxal phosphate binding"/>
    <property type="evidence" value="ECO:0007669"/>
    <property type="project" value="InterPro"/>
</dbReference>
<keyword evidence="4" id="KW-0032">Aminotransferase</keyword>
<name>A0A1I5H023_9FLAO</name>
<gene>
    <name evidence="4" type="ORF">SAMN05421741_1661</name>
</gene>
<dbReference type="InterPro" id="IPR050087">
    <property type="entry name" value="AON_synthase_class-II"/>
</dbReference>
<dbReference type="InterPro" id="IPR015424">
    <property type="entry name" value="PyrdxlP-dep_Trfase"/>
</dbReference>
<proteinExistence type="predicted"/>
<evidence type="ECO:0000256" key="2">
    <source>
        <dbReference type="ARBA" id="ARBA00022679"/>
    </source>
</evidence>
<evidence type="ECO:0000313" key="5">
    <source>
        <dbReference type="Proteomes" id="UP000199036"/>
    </source>
</evidence>